<accession>A0A7K0K346</accession>
<dbReference type="EMBL" id="VUMY01000006">
    <property type="protein sequence ID" value="MST49465.1"/>
    <property type="molecule type" value="Genomic_DNA"/>
</dbReference>
<dbReference type="GO" id="GO:0016020">
    <property type="term" value="C:membrane"/>
    <property type="evidence" value="ECO:0007669"/>
    <property type="project" value="UniProtKB-SubCell"/>
</dbReference>
<proteinExistence type="predicted"/>
<keyword evidence="7" id="KW-1185">Reference proteome</keyword>
<sequence length="300" mass="31450">MSFNDNVTLDTSGVNRQVGGHRGLKIGGGVSGFGIAAAILYFALTGNINPSLLSLGSDGGAGVQQGKTVDIAAQCQTGADANTDPYCRMVAGKNSLDTFWSKDLPAETDTTYQSAGLTLYDGATFTACGTGTSDMGPFYCPGDGTVYMDVTFFDKLQSMGAENTSLAQLYILAHEWGHHIQNQLGILSQMNRDDLGPNGDMVRSELQADCLAGAWINNASSTIDADTGQAYLKRPTQAELSSALAAASAVGDDTIYENAGMKANPDNFSHGSAEKRMQWLNTGIQGGTIAACNTWDVAQP</sequence>
<dbReference type="PANTHER" id="PTHR30168">
    <property type="entry name" value="PUTATIVE MEMBRANE PROTEIN YPFJ"/>
    <property type="match status" value="1"/>
</dbReference>
<evidence type="ECO:0000256" key="1">
    <source>
        <dbReference type="ARBA" id="ARBA00004167"/>
    </source>
</evidence>
<name>A0A7K0K346_9ACTO</name>
<comment type="caution">
    <text evidence="6">The sequence shown here is derived from an EMBL/GenBank/DDBJ whole genome shotgun (WGS) entry which is preliminary data.</text>
</comment>
<evidence type="ECO:0000313" key="7">
    <source>
        <dbReference type="Proteomes" id="UP000442535"/>
    </source>
</evidence>
<evidence type="ECO:0000313" key="6">
    <source>
        <dbReference type="EMBL" id="MST49465.1"/>
    </source>
</evidence>
<feature type="transmembrane region" description="Helical" evidence="5">
    <location>
        <begin position="26"/>
        <end position="44"/>
    </location>
</feature>
<dbReference type="PANTHER" id="PTHR30168:SF0">
    <property type="entry name" value="INNER MEMBRANE PROTEIN"/>
    <property type="match status" value="1"/>
</dbReference>
<keyword evidence="3 5" id="KW-1133">Transmembrane helix</keyword>
<evidence type="ECO:0000256" key="2">
    <source>
        <dbReference type="ARBA" id="ARBA00022692"/>
    </source>
</evidence>
<dbReference type="Pfam" id="PF04228">
    <property type="entry name" value="Zn_peptidase"/>
    <property type="match status" value="1"/>
</dbReference>
<comment type="subcellular location">
    <subcellularLocation>
        <location evidence="1">Membrane</location>
        <topology evidence="1">Single-pass membrane protein</topology>
    </subcellularLocation>
</comment>
<dbReference type="RefSeq" id="WP_338106820.1">
    <property type="nucleotide sequence ID" value="NZ_VUMY01000006.1"/>
</dbReference>
<keyword evidence="4 5" id="KW-0472">Membrane</keyword>
<evidence type="ECO:0000256" key="4">
    <source>
        <dbReference type="ARBA" id="ARBA00023136"/>
    </source>
</evidence>
<keyword evidence="2 5" id="KW-0812">Transmembrane</keyword>
<dbReference type="Proteomes" id="UP000442535">
    <property type="component" value="Unassembled WGS sequence"/>
</dbReference>
<protein>
    <submittedName>
        <fullName evidence="6">Metallopeptidase</fullName>
    </submittedName>
</protein>
<reference evidence="6 7" key="1">
    <citation type="submission" date="2019-08" db="EMBL/GenBank/DDBJ databases">
        <title>In-depth cultivation of the pig gut microbiome towards novel bacterial diversity and tailored functional studies.</title>
        <authorList>
            <person name="Wylensek D."/>
            <person name="Hitch T.C.A."/>
            <person name="Clavel T."/>
        </authorList>
    </citation>
    <scope>NUCLEOTIDE SEQUENCE [LARGE SCALE GENOMIC DNA]</scope>
    <source>
        <strain evidence="6 7">RF-GAM-744-WT-7</strain>
    </source>
</reference>
<gene>
    <name evidence="6" type="ORF">FYJ63_04335</name>
</gene>
<dbReference type="InterPro" id="IPR007343">
    <property type="entry name" value="Uncharacterised_pept_Zn_put"/>
</dbReference>
<evidence type="ECO:0000256" key="5">
    <source>
        <dbReference type="SAM" id="Phobius"/>
    </source>
</evidence>
<organism evidence="6 7">
    <name type="scientific">Mobiluncus porci</name>
    <dbReference type="NCBI Taxonomy" id="2652278"/>
    <lineage>
        <taxon>Bacteria</taxon>
        <taxon>Bacillati</taxon>
        <taxon>Actinomycetota</taxon>
        <taxon>Actinomycetes</taxon>
        <taxon>Actinomycetales</taxon>
        <taxon>Actinomycetaceae</taxon>
        <taxon>Mobiluncus</taxon>
    </lineage>
</organism>
<dbReference type="AlphaFoldDB" id="A0A7K0K346"/>
<evidence type="ECO:0000256" key="3">
    <source>
        <dbReference type="ARBA" id="ARBA00022989"/>
    </source>
</evidence>